<organism evidence="2 3">
    <name type="scientific">Citricoccus parietis</name>
    <dbReference type="NCBI Taxonomy" id="592307"/>
    <lineage>
        <taxon>Bacteria</taxon>
        <taxon>Bacillati</taxon>
        <taxon>Actinomycetota</taxon>
        <taxon>Actinomycetes</taxon>
        <taxon>Micrococcales</taxon>
        <taxon>Micrococcaceae</taxon>
        <taxon>Citricoccus</taxon>
    </lineage>
</organism>
<feature type="compositionally biased region" description="Polar residues" evidence="1">
    <location>
        <begin position="1"/>
        <end position="14"/>
    </location>
</feature>
<sequence length="87" mass="9316">MKASTRTNPFGSSTLRDHSNQRLPSSARVADVNSATESRKVSVYSGLTWYLTTMKIMGPAYPARWTALALSSAGTDPSGPRSPGRCP</sequence>
<protein>
    <submittedName>
        <fullName evidence="2">Uncharacterized protein</fullName>
    </submittedName>
</protein>
<dbReference type="Proteomes" id="UP001589575">
    <property type="component" value="Unassembled WGS sequence"/>
</dbReference>
<proteinExistence type="predicted"/>
<evidence type="ECO:0000313" key="2">
    <source>
        <dbReference type="EMBL" id="MFB9072423.1"/>
    </source>
</evidence>
<reference evidence="2 3" key="1">
    <citation type="submission" date="2024-09" db="EMBL/GenBank/DDBJ databases">
        <authorList>
            <person name="Sun Q."/>
            <person name="Mori K."/>
        </authorList>
    </citation>
    <scope>NUCLEOTIDE SEQUENCE [LARGE SCALE GENOMIC DNA]</scope>
    <source>
        <strain evidence="2 3">CCM 7609</strain>
    </source>
</reference>
<dbReference type="EMBL" id="JBHMFI010000001">
    <property type="protein sequence ID" value="MFB9072423.1"/>
    <property type="molecule type" value="Genomic_DNA"/>
</dbReference>
<gene>
    <name evidence="2" type="ORF">ACFFX0_14955</name>
</gene>
<evidence type="ECO:0000256" key="1">
    <source>
        <dbReference type="SAM" id="MobiDB-lite"/>
    </source>
</evidence>
<feature type="region of interest" description="Disordered" evidence="1">
    <location>
        <begin position="1"/>
        <end position="35"/>
    </location>
</feature>
<name>A0ABV5G0G3_9MICC</name>
<accession>A0ABV5G0G3</accession>
<comment type="caution">
    <text evidence="2">The sequence shown here is derived from an EMBL/GenBank/DDBJ whole genome shotgun (WGS) entry which is preliminary data.</text>
</comment>
<evidence type="ECO:0000313" key="3">
    <source>
        <dbReference type="Proteomes" id="UP001589575"/>
    </source>
</evidence>
<keyword evidence="3" id="KW-1185">Reference proteome</keyword>